<feature type="transmembrane region" description="Helical" evidence="1">
    <location>
        <begin position="238"/>
        <end position="261"/>
    </location>
</feature>
<feature type="transmembrane region" description="Helical" evidence="1">
    <location>
        <begin position="213"/>
        <end position="232"/>
    </location>
</feature>
<dbReference type="EMBL" id="JAJBZG010000005">
    <property type="protein sequence ID" value="MCB7482099.1"/>
    <property type="molecule type" value="Genomic_DNA"/>
</dbReference>
<keyword evidence="1" id="KW-0812">Transmembrane</keyword>
<sequence length="403" mass="46602">MPVRMLKRHTIIALIYFMIIAILGVLLRFFAITDIPVSYKYIVHTHSHIALLGWVYTALTTVIYFSFLRSQPIKNKYRIIFWFTQVTIVGMLLTFPFTGYALFSIIFSSLFLIASYWFVYFFFKHCPKSLRKTGSYKLIRISLWYMVISSIGPWALGVIMNTAGSGSTWYRNAIYFYLHFQYNGWFIVALCGIFLYILEKRSFIIPQKLFDKFYYLLNAGVILTFFLSLLWMRPHWSFYLLALIGGVFQLIAFGVLFRAIYSKAIFAFKSLSPMLIFSIRLVVFLLFVKLIAQVLGSFPVIAESIFTNLDMIISYIHWVFLGIVSVLLLAFLNNFKLLKLTRTELYIYLTGFFLTEFLIFFRGLAGLTGIGTLASIHLLISLASIIIFTALALILGRQLLSKD</sequence>
<gene>
    <name evidence="2" type="ORF">LGQ90_12580</name>
</gene>
<feature type="transmembrane region" description="Helical" evidence="1">
    <location>
        <begin position="345"/>
        <end position="364"/>
    </location>
</feature>
<evidence type="ECO:0000256" key="1">
    <source>
        <dbReference type="SAM" id="Phobius"/>
    </source>
</evidence>
<keyword evidence="3" id="KW-1185">Reference proteome</keyword>
<organism evidence="2 3">
    <name type="scientific">Christiangramia sediminis</name>
    <dbReference type="NCBI Taxonomy" id="2881336"/>
    <lineage>
        <taxon>Bacteria</taxon>
        <taxon>Pseudomonadati</taxon>
        <taxon>Bacteroidota</taxon>
        <taxon>Flavobacteriia</taxon>
        <taxon>Flavobacteriales</taxon>
        <taxon>Flavobacteriaceae</taxon>
        <taxon>Christiangramia</taxon>
    </lineage>
</organism>
<reference evidence="2" key="1">
    <citation type="submission" date="2021-10" db="EMBL/GenBank/DDBJ databases">
        <title>Gramella sp. ASW11-100T, isolated from marine sediment.</title>
        <authorList>
            <person name="Xia C."/>
        </authorList>
    </citation>
    <scope>NUCLEOTIDE SEQUENCE</scope>
    <source>
        <strain evidence="2">ASW11-100</strain>
    </source>
</reference>
<comment type="caution">
    <text evidence="2">The sequence shown here is derived from an EMBL/GenBank/DDBJ whole genome shotgun (WGS) entry which is preliminary data.</text>
</comment>
<feature type="transmembrane region" description="Helical" evidence="1">
    <location>
        <begin position="180"/>
        <end position="198"/>
    </location>
</feature>
<keyword evidence="1" id="KW-1133">Transmembrane helix</keyword>
<protein>
    <submittedName>
        <fullName evidence="2">Uncharacterized protein</fullName>
    </submittedName>
</protein>
<feature type="transmembrane region" description="Helical" evidence="1">
    <location>
        <begin position="51"/>
        <end position="67"/>
    </location>
</feature>
<proteinExistence type="predicted"/>
<feature type="transmembrane region" description="Helical" evidence="1">
    <location>
        <begin position="312"/>
        <end position="333"/>
    </location>
</feature>
<keyword evidence="1" id="KW-0472">Membrane</keyword>
<feature type="transmembrane region" description="Helical" evidence="1">
    <location>
        <begin position="376"/>
        <end position="396"/>
    </location>
</feature>
<feature type="transmembrane region" description="Helical" evidence="1">
    <location>
        <begin position="273"/>
        <end position="292"/>
    </location>
</feature>
<evidence type="ECO:0000313" key="2">
    <source>
        <dbReference type="EMBL" id="MCB7482099.1"/>
    </source>
</evidence>
<accession>A0A9X1LKI5</accession>
<dbReference type="RefSeq" id="WP_229341528.1">
    <property type="nucleotide sequence ID" value="NZ_JAJBZG010000005.1"/>
</dbReference>
<dbReference type="Proteomes" id="UP001139414">
    <property type="component" value="Unassembled WGS sequence"/>
</dbReference>
<evidence type="ECO:0000313" key="3">
    <source>
        <dbReference type="Proteomes" id="UP001139414"/>
    </source>
</evidence>
<feature type="transmembrane region" description="Helical" evidence="1">
    <location>
        <begin position="79"/>
        <end position="97"/>
    </location>
</feature>
<feature type="transmembrane region" description="Helical" evidence="1">
    <location>
        <begin position="12"/>
        <end position="31"/>
    </location>
</feature>
<feature type="transmembrane region" description="Helical" evidence="1">
    <location>
        <begin position="103"/>
        <end position="123"/>
    </location>
</feature>
<dbReference type="AlphaFoldDB" id="A0A9X1LKI5"/>
<feature type="transmembrane region" description="Helical" evidence="1">
    <location>
        <begin position="143"/>
        <end position="160"/>
    </location>
</feature>
<name>A0A9X1LKI5_9FLAO</name>